<dbReference type="KEGG" id="clu:CLUG_00579"/>
<dbReference type="EMBL" id="CH408076">
    <property type="protein sequence ID" value="EEQ36455.1"/>
    <property type="molecule type" value="Genomic_DNA"/>
</dbReference>
<dbReference type="VEuPathDB" id="FungiDB:CLUG_00579"/>
<dbReference type="HOGENOM" id="CLU_1343112_0_0_1"/>
<sequence length="204" mass="22739">MHRFRLGRRRVERHRNGFLDEAVVLRRADGGARARARPKSPREHRRKLARVLAPRVFFAHARGVQSAVHQKAAQNARRRPRNAVGPALDARALFNEHENVAQANEQVPFAVERPARDGGDFFIERRLDHKQRIFGGADKAYVGRSERRHGRAKTNKYLQISGQDGALKDARSVSGWGSETATIAIGVVGVVLPTAHLQASLSGR</sequence>
<evidence type="ECO:0000313" key="2">
    <source>
        <dbReference type="Proteomes" id="UP000007703"/>
    </source>
</evidence>
<proteinExistence type="predicted"/>
<dbReference type="InParanoid" id="C4XXA6"/>
<gene>
    <name evidence="1" type="ORF">CLUG_00579</name>
</gene>
<evidence type="ECO:0000313" key="1">
    <source>
        <dbReference type="EMBL" id="EEQ36455.1"/>
    </source>
</evidence>
<name>C4XXA6_CLAL4</name>
<accession>C4XXA6</accession>
<dbReference type="Proteomes" id="UP000007703">
    <property type="component" value="Unassembled WGS sequence"/>
</dbReference>
<dbReference type="AlphaFoldDB" id="C4XXA6"/>
<reference evidence="1 2" key="1">
    <citation type="journal article" date="2009" name="Nature">
        <title>Evolution of pathogenicity and sexual reproduction in eight Candida genomes.</title>
        <authorList>
            <person name="Butler G."/>
            <person name="Rasmussen M.D."/>
            <person name="Lin M.F."/>
            <person name="Santos M.A."/>
            <person name="Sakthikumar S."/>
            <person name="Munro C.A."/>
            <person name="Rheinbay E."/>
            <person name="Grabherr M."/>
            <person name="Forche A."/>
            <person name="Reedy J.L."/>
            <person name="Agrafioti I."/>
            <person name="Arnaud M.B."/>
            <person name="Bates S."/>
            <person name="Brown A.J."/>
            <person name="Brunke S."/>
            <person name="Costanzo M.C."/>
            <person name="Fitzpatrick D.A."/>
            <person name="de Groot P.W."/>
            <person name="Harris D."/>
            <person name="Hoyer L.L."/>
            <person name="Hube B."/>
            <person name="Klis F.M."/>
            <person name="Kodira C."/>
            <person name="Lennard N."/>
            <person name="Logue M.E."/>
            <person name="Martin R."/>
            <person name="Neiman A.M."/>
            <person name="Nikolaou E."/>
            <person name="Quail M.A."/>
            <person name="Quinn J."/>
            <person name="Santos M.C."/>
            <person name="Schmitzberger F.F."/>
            <person name="Sherlock G."/>
            <person name="Shah P."/>
            <person name="Silverstein K.A."/>
            <person name="Skrzypek M.S."/>
            <person name="Soll D."/>
            <person name="Staggs R."/>
            <person name="Stansfield I."/>
            <person name="Stumpf M.P."/>
            <person name="Sudbery P.E."/>
            <person name="Srikantha T."/>
            <person name="Zeng Q."/>
            <person name="Berman J."/>
            <person name="Berriman M."/>
            <person name="Heitman J."/>
            <person name="Gow N.A."/>
            <person name="Lorenz M.C."/>
            <person name="Birren B.W."/>
            <person name="Kellis M."/>
            <person name="Cuomo C.A."/>
        </authorList>
    </citation>
    <scope>NUCLEOTIDE SEQUENCE [LARGE SCALE GENOMIC DNA]</scope>
    <source>
        <strain evidence="1 2">ATCC 42720</strain>
    </source>
</reference>
<protein>
    <submittedName>
        <fullName evidence="1">Uncharacterized protein</fullName>
    </submittedName>
</protein>
<organism evidence="1 2">
    <name type="scientific">Clavispora lusitaniae (strain ATCC 42720)</name>
    <name type="common">Yeast</name>
    <name type="synonym">Candida lusitaniae</name>
    <dbReference type="NCBI Taxonomy" id="306902"/>
    <lineage>
        <taxon>Eukaryota</taxon>
        <taxon>Fungi</taxon>
        <taxon>Dikarya</taxon>
        <taxon>Ascomycota</taxon>
        <taxon>Saccharomycotina</taxon>
        <taxon>Pichiomycetes</taxon>
        <taxon>Metschnikowiaceae</taxon>
        <taxon>Clavispora</taxon>
    </lineage>
</organism>